<dbReference type="EMBL" id="CP015005">
    <property type="protein sequence ID" value="AMS42944.1"/>
    <property type="molecule type" value="Genomic_DNA"/>
</dbReference>
<sequence>MVDATAPSENNALLRHAAATGNATTAVVLAASCDALSAYGKFTTIHAPAQSPEWVAAWIETSKPDAILATLSANGRPVMSLALEVVREGPFRIARFLGGKHANGNFPAADSNWLAAASADDISLLVRAIGTARPDIDLVAFDRLFSDLDGLPNPLLRLPSAPSPNLALAVDLDGGFERVLTRTSGKKKRKRHRSQERKYEALGGARRTMATTTVEANAMLDAFFAMKEQRFGAMGITDVFAETNVRTFFRKLFVDALASEHPSFVLHGLEVGGKYRAVTGSSRAGNRLICEFGAISDDELAHASPGEYLFFDNISEACGQGFGVYDFSVGDEPYKRQWCDLEIQHADVLAPLTAKGRVYALGLRSLSRAKSVVKNNDRMWALIKRLRSGVRGKPAAAAPPEED</sequence>
<dbReference type="EMBL" id="JACICB010000003">
    <property type="protein sequence ID" value="MBB3704795.1"/>
    <property type="molecule type" value="Genomic_DNA"/>
</dbReference>
<dbReference type="Proteomes" id="UP000075755">
    <property type="component" value="Chromosome"/>
</dbReference>
<dbReference type="Pfam" id="PF13480">
    <property type="entry name" value="Acetyltransf_6"/>
    <property type="match status" value="1"/>
</dbReference>
<dbReference type="Gene3D" id="3.40.630.30">
    <property type="match status" value="1"/>
</dbReference>
<proteinExistence type="predicted"/>
<dbReference type="InterPro" id="IPR016181">
    <property type="entry name" value="Acyl_CoA_acyltransferase"/>
</dbReference>
<protein>
    <submittedName>
        <fullName evidence="4">CelD/BcsL family acetyltransferase involved in cellulose biosynthesis</fullName>
    </submittedName>
</protein>
<dbReference type="RefSeq" id="WP_067962907.1">
    <property type="nucleotide sequence ID" value="NZ_CP015005.1"/>
</dbReference>
<evidence type="ECO:0000313" key="5">
    <source>
        <dbReference type="Proteomes" id="UP000075755"/>
    </source>
</evidence>
<feature type="region of interest" description="Disordered" evidence="1">
    <location>
        <begin position="183"/>
        <end position="204"/>
    </location>
</feature>
<organism evidence="3 5">
    <name type="scientific">Aminobacter aminovorans</name>
    <name type="common">Chelatobacter heintzii</name>
    <dbReference type="NCBI Taxonomy" id="83263"/>
    <lineage>
        <taxon>Bacteria</taxon>
        <taxon>Pseudomonadati</taxon>
        <taxon>Pseudomonadota</taxon>
        <taxon>Alphaproteobacteria</taxon>
        <taxon>Hyphomicrobiales</taxon>
        <taxon>Phyllobacteriaceae</taxon>
        <taxon>Aminobacter</taxon>
    </lineage>
</organism>
<gene>
    <name evidence="3" type="ORF">AA2016_4027</name>
    <name evidence="4" type="ORF">FHS67_001098</name>
</gene>
<dbReference type="AlphaFoldDB" id="A0AAC9ASE6"/>
<dbReference type="SUPFAM" id="SSF55729">
    <property type="entry name" value="Acyl-CoA N-acyltransferases (Nat)"/>
    <property type="match status" value="1"/>
</dbReference>
<accession>A0AAC9ASE6</accession>
<feature type="domain" description="BioF2-like acetyltransferase" evidence="2">
    <location>
        <begin position="186"/>
        <end position="336"/>
    </location>
</feature>
<evidence type="ECO:0000313" key="6">
    <source>
        <dbReference type="Proteomes" id="UP000577697"/>
    </source>
</evidence>
<evidence type="ECO:0000256" key="1">
    <source>
        <dbReference type="SAM" id="MobiDB-lite"/>
    </source>
</evidence>
<keyword evidence="6" id="KW-1185">Reference proteome</keyword>
<dbReference type="KEGG" id="aak:AA2016_4027"/>
<feature type="compositionally biased region" description="Basic residues" evidence="1">
    <location>
        <begin position="184"/>
        <end position="195"/>
    </location>
</feature>
<evidence type="ECO:0000313" key="3">
    <source>
        <dbReference type="EMBL" id="AMS42944.1"/>
    </source>
</evidence>
<reference evidence="3 5" key="1">
    <citation type="submission" date="2016-03" db="EMBL/GenBank/DDBJ databases">
        <title>Complete genome of Aminobacter aminovorans KCTC 2477.</title>
        <authorList>
            <person name="Kim K.M."/>
        </authorList>
    </citation>
    <scope>NUCLEOTIDE SEQUENCE [LARGE SCALE GENOMIC DNA]</scope>
    <source>
        <strain evidence="3 5">KCTC 2477</strain>
    </source>
</reference>
<evidence type="ECO:0000313" key="4">
    <source>
        <dbReference type="EMBL" id="MBB3704795.1"/>
    </source>
</evidence>
<dbReference type="Proteomes" id="UP000577697">
    <property type="component" value="Unassembled WGS sequence"/>
</dbReference>
<reference evidence="4 6" key="2">
    <citation type="submission" date="2020-08" db="EMBL/GenBank/DDBJ databases">
        <title>Genomic Encyclopedia of Type Strains, Phase IV (KMG-IV): sequencing the most valuable type-strain genomes for metagenomic binning, comparative biology and taxonomic classification.</title>
        <authorList>
            <person name="Goeker M."/>
        </authorList>
    </citation>
    <scope>NUCLEOTIDE SEQUENCE [LARGE SCALE GENOMIC DNA]</scope>
    <source>
        <strain evidence="4 6">DSM 10368</strain>
    </source>
</reference>
<name>A0AAC9ASE6_AMIAI</name>
<dbReference type="InterPro" id="IPR038740">
    <property type="entry name" value="BioF2-like_GNAT_dom"/>
</dbReference>
<evidence type="ECO:0000259" key="2">
    <source>
        <dbReference type="Pfam" id="PF13480"/>
    </source>
</evidence>